<feature type="repeat" description="TPR" evidence="3">
    <location>
        <begin position="155"/>
        <end position="188"/>
    </location>
</feature>
<dbReference type="SMART" id="SM00028">
    <property type="entry name" value="TPR"/>
    <property type="match status" value="3"/>
</dbReference>
<dbReference type="OrthoDB" id="1360959at2"/>
<dbReference type="InterPro" id="IPR052346">
    <property type="entry name" value="O-mannosyl-transferase_TMTC"/>
</dbReference>
<dbReference type="Gene3D" id="1.25.40.10">
    <property type="entry name" value="Tetratricopeptide repeat domain"/>
    <property type="match status" value="2"/>
</dbReference>
<proteinExistence type="predicted"/>
<dbReference type="RefSeq" id="WP_136565094.1">
    <property type="nucleotide sequence ID" value="NZ_SNTZ01000001.1"/>
</dbReference>
<feature type="domain" description="Exodeoxyribonuclease X-like C-terminal" evidence="4">
    <location>
        <begin position="405"/>
        <end position="434"/>
    </location>
</feature>
<evidence type="ECO:0000313" key="6">
    <source>
        <dbReference type="Proteomes" id="UP000310406"/>
    </source>
</evidence>
<evidence type="ECO:0000313" key="5">
    <source>
        <dbReference type="EMBL" id="THV61312.1"/>
    </source>
</evidence>
<dbReference type="SUPFAM" id="SSF48452">
    <property type="entry name" value="TPR-like"/>
    <property type="match status" value="2"/>
</dbReference>
<dbReference type="Pfam" id="PF13181">
    <property type="entry name" value="TPR_8"/>
    <property type="match status" value="1"/>
</dbReference>
<keyword evidence="2 3" id="KW-0802">TPR repeat</keyword>
<evidence type="ECO:0000256" key="2">
    <source>
        <dbReference type="ARBA" id="ARBA00022803"/>
    </source>
</evidence>
<dbReference type="PANTHER" id="PTHR44227">
    <property type="match status" value="1"/>
</dbReference>
<dbReference type="PROSITE" id="PS50005">
    <property type="entry name" value="TPR"/>
    <property type="match status" value="1"/>
</dbReference>
<dbReference type="InterPro" id="IPR019734">
    <property type="entry name" value="TPR_rpt"/>
</dbReference>
<evidence type="ECO:0000256" key="3">
    <source>
        <dbReference type="PROSITE-ProRule" id="PRU00339"/>
    </source>
</evidence>
<evidence type="ECO:0000259" key="4">
    <source>
        <dbReference type="Pfam" id="PF20600"/>
    </source>
</evidence>
<dbReference type="Pfam" id="PF20600">
    <property type="entry name" value="ExoX-like_C"/>
    <property type="match status" value="1"/>
</dbReference>
<dbReference type="PANTHER" id="PTHR44227:SF3">
    <property type="entry name" value="PROTEIN O-MANNOSYL-TRANSFERASE TMTC4"/>
    <property type="match status" value="1"/>
</dbReference>
<dbReference type="AlphaFoldDB" id="A0A4S8RTF8"/>
<gene>
    <name evidence="5" type="ORF">EZV76_03005</name>
</gene>
<dbReference type="GO" id="GO:0000030">
    <property type="term" value="F:mannosyltransferase activity"/>
    <property type="evidence" value="ECO:0007669"/>
    <property type="project" value="TreeGrafter"/>
</dbReference>
<organism evidence="5 6">
    <name type="scientific">Flagellimonas alvinocaridis</name>
    <dbReference type="NCBI Taxonomy" id="2530200"/>
    <lineage>
        <taxon>Bacteria</taxon>
        <taxon>Pseudomonadati</taxon>
        <taxon>Bacteroidota</taxon>
        <taxon>Flavobacteriia</taxon>
        <taxon>Flavobacteriales</taxon>
        <taxon>Flavobacteriaceae</taxon>
        <taxon>Flagellimonas</taxon>
    </lineage>
</organism>
<dbReference type="InterPro" id="IPR011990">
    <property type="entry name" value="TPR-like_helical_dom_sf"/>
</dbReference>
<sequence>MEVPRVEKILNQILAEADIAINKGDLETYLFNIRLLFKKISCDCFIEGHQETLEKHLKIINSLFFDGNSFEYNLACGFLKLYSDIYEPAPKIVLFRANEDKTSAIYHLKKAIDLKDNDDLCYSLASKAEFKSKSKLNKHSCLEYAHKAVNMNPSANNYFALGQAQGNCNKFNEAIHSFLAAIDLNNNFPHAYRYIYRTYLWTREYERAKEYAQLAISRFNDKWSYYYYSKILIGLQDYKAALKYSKKGLNLFPSERLFNLLIAEILEHMGEIKESIHMYEIVSSSKIEESEYARNQIKRINKIEIARKLQKASDFYDLKDYKKSIEWYEQVISEIEKSHIRKYLSAKVKLKHGEIQIDTIHPIYKRLEELMELASSTKYDPKLSFYTQEYRSVKNIKEYYEDDLIKFGKYKGEILEEIIYKDAEYILWCIINLDHFFLYNKTLIRLFASINENNPLLEEAVLNNLLKSQFYYNRKPDNYWEEHNVDHDGDFNINNTSDFYNDSLDMDQQSPEFWDRV</sequence>
<dbReference type="EMBL" id="SNTZ01000001">
    <property type="protein sequence ID" value="THV61312.1"/>
    <property type="molecule type" value="Genomic_DNA"/>
</dbReference>
<dbReference type="GO" id="GO:0030968">
    <property type="term" value="P:endoplasmic reticulum unfolded protein response"/>
    <property type="evidence" value="ECO:0007669"/>
    <property type="project" value="TreeGrafter"/>
</dbReference>
<name>A0A4S8RTF8_9FLAO</name>
<accession>A0A4S8RTF8</accession>
<dbReference type="InterPro" id="IPR046768">
    <property type="entry name" value="ExoX-like_C"/>
</dbReference>
<keyword evidence="1" id="KW-0677">Repeat</keyword>
<comment type="caution">
    <text evidence="5">The sequence shown here is derived from an EMBL/GenBank/DDBJ whole genome shotgun (WGS) entry which is preliminary data.</text>
</comment>
<dbReference type="Proteomes" id="UP000310406">
    <property type="component" value="Unassembled WGS sequence"/>
</dbReference>
<keyword evidence="6" id="KW-1185">Reference proteome</keyword>
<evidence type="ECO:0000256" key="1">
    <source>
        <dbReference type="ARBA" id="ARBA00022737"/>
    </source>
</evidence>
<dbReference type="GO" id="GO:0035269">
    <property type="term" value="P:protein O-linked glycosylation via mannose"/>
    <property type="evidence" value="ECO:0007669"/>
    <property type="project" value="TreeGrafter"/>
</dbReference>
<reference evidence="5 6" key="1">
    <citation type="submission" date="2019-03" db="EMBL/GenBank/DDBJ databases">
        <title>Muricauda SCR12 sp.nov, a marine bacterium isolated from Pacific Ocean:the Okinawa trough.</title>
        <authorList>
            <person name="Liu L."/>
        </authorList>
    </citation>
    <scope>NUCLEOTIDE SEQUENCE [LARGE SCALE GENOMIC DNA]</scope>
    <source>
        <strain evidence="5 6">SCR12</strain>
    </source>
</reference>
<protein>
    <recommendedName>
        <fullName evidence="4">Exodeoxyribonuclease X-like C-terminal domain-containing protein</fullName>
    </recommendedName>
</protein>